<dbReference type="Gene3D" id="2.30.29.30">
    <property type="entry name" value="Pleckstrin-homology domain (PH domain)/Phosphotyrosine-binding domain (PTB)"/>
    <property type="match status" value="1"/>
</dbReference>
<dbReference type="SMART" id="SM00751">
    <property type="entry name" value="BSD"/>
    <property type="match status" value="2"/>
</dbReference>
<evidence type="ECO:0000256" key="9">
    <source>
        <dbReference type="ARBA" id="ARBA00057028"/>
    </source>
</evidence>
<reference evidence="12" key="1">
    <citation type="submission" date="2020-11" db="EMBL/GenBank/DDBJ databases">
        <authorList>
            <person name="Tran Van P."/>
        </authorList>
    </citation>
    <scope>NUCLEOTIDE SEQUENCE</scope>
</reference>
<keyword evidence="7" id="KW-0234">DNA repair</keyword>
<accession>A0A7R8X9U8</accession>
<comment type="similarity">
    <text evidence="2">Belongs to the TFB1 family.</text>
</comment>
<dbReference type="InterPro" id="IPR013876">
    <property type="entry name" value="TFIIH_BTF_p62_N"/>
</dbReference>
<organism evidence="12">
    <name type="scientific">Darwinula stevensoni</name>
    <dbReference type="NCBI Taxonomy" id="69355"/>
    <lineage>
        <taxon>Eukaryota</taxon>
        <taxon>Metazoa</taxon>
        <taxon>Ecdysozoa</taxon>
        <taxon>Arthropoda</taxon>
        <taxon>Crustacea</taxon>
        <taxon>Oligostraca</taxon>
        <taxon>Ostracoda</taxon>
        <taxon>Podocopa</taxon>
        <taxon>Podocopida</taxon>
        <taxon>Darwinulocopina</taxon>
        <taxon>Darwinuloidea</taxon>
        <taxon>Darwinulidae</taxon>
        <taxon>Darwinula</taxon>
    </lineage>
</organism>
<dbReference type="GO" id="GO:0006351">
    <property type="term" value="P:DNA-templated transcription"/>
    <property type="evidence" value="ECO:0007669"/>
    <property type="project" value="InterPro"/>
</dbReference>
<dbReference type="Proteomes" id="UP000677054">
    <property type="component" value="Unassembled WGS sequence"/>
</dbReference>
<dbReference type="Gene3D" id="6.10.140.1200">
    <property type="match status" value="1"/>
</dbReference>
<dbReference type="SUPFAM" id="SSF50729">
    <property type="entry name" value="PH domain-like"/>
    <property type="match status" value="1"/>
</dbReference>
<dbReference type="EMBL" id="LR900438">
    <property type="protein sequence ID" value="CAD7245675.1"/>
    <property type="molecule type" value="Genomic_DNA"/>
</dbReference>
<dbReference type="AlphaFoldDB" id="A0A7R8X9U8"/>
<evidence type="ECO:0000256" key="8">
    <source>
        <dbReference type="ARBA" id="ARBA00023242"/>
    </source>
</evidence>
<dbReference type="InterPro" id="IPR011993">
    <property type="entry name" value="PH-like_dom_sf"/>
</dbReference>
<dbReference type="InterPro" id="IPR027079">
    <property type="entry name" value="Tfb1/GTF2H1"/>
</dbReference>
<gene>
    <name evidence="12" type="ORF">DSTB1V02_LOCUS5543</name>
</gene>
<dbReference type="FunFam" id="2.30.29.30:FF:000115">
    <property type="entry name" value="General transcription factor IIH subunit 1"/>
    <property type="match status" value="1"/>
</dbReference>
<evidence type="ECO:0000259" key="11">
    <source>
        <dbReference type="PROSITE" id="PS50858"/>
    </source>
</evidence>
<dbReference type="InterPro" id="IPR035925">
    <property type="entry name" value="BSD_dom_sf"/>
</dbReference>
<dbReference type="PROSITE" id="PS50858">
    <property type="entry name" value="BSD"/>
    <property type="match status" value="2"/>
</dbReference>
<evidence type="ECO:0000256" key="5">
    <source>
        <dbReference type="ARBA" id="ARBA00023015"/>
    </source>
</evidence>
<evidence type="ECO:0000256" key="1">
    <source>
        <dbReference type="ARBA" id="ARBA00004123"/>
    </source>
</evidence>
<evidence type="ECO:0000256" key="2">
    <source>
        <dbReference type="ARBA" id="ARBA00009448"/>
    </source>
</evidence>
<dbReference type="InterPro" id="IPR005607">
    <property type="entry name" value="BSD_dom"/>
</dbReference>
<sequence>MATSSEDVLLLVNHVRYKKNDGTLYVMDERIAWIMEGRDTFAVSHKYVDIKMQKISPEGKAKVQLQVVLHDGSSSTFQFVNPLGVQQQLKDRDDVKELLQQLLPKFKRKVDKELEEKNKLLSENPSLLQLYKELVMTQIITPEEFWKNHAAQYMQKQQQADQQRVGVSGAFLADVKPQADGCNGLKYNLNKDIIESIFKTYPAVKKKHLEYVPHKMTEAEFWTRFFQSHYFHRDRSYAGKDVFAECAKHDEQDLKTAAKAVESNPLVDLSQFSDTSVGEGYGDTPDLPSTSSSFSSSHAMIKRFNHHSMMVLRACEEGDKDQSESTPNGLLSSKVAVNGDSHHPPIGKKAKLMEKLQYEDLEPLESTSMVKINYSHIERYLHGPTLSGFQPPHPCDSESDERAGHLAYMLEELQMWRPDIQNVLTHSVALDALRDLSPGGTLMTASHSETSTQLLTEDLKKEMVQLYLSLSELLRHFWACFPATTPQLREKVTRMKETLERFEMAKVIPFQEKVRRSHTVPGDVSAHLHSMLKAAYYKFASWQQKTAIAPKIR</sequence>
<keyword evidence="6" id="KW-0804">Transcription</keyword>
<keyword evidence="8" id="KW-0539">Nucleus</keyword>
<dbReference type="CDD" id="cd13229">
    <property type="entry name" value="PH_TFIIH"/>
    <property type="match status" value="1"/>
</dbReference>
<evidence type="ECO:0000256" key="7">
    <source>
        <dbReference type="ARBA" id="ARBA00023204"/>
    </source>
</evidence>
<feature type="domain" description="BSD" evidence="11">
    <location>
        <begin position="102"/>
        <end position="149"/>
    </location>
</feature>
<keyword evidence="4" id="KW-0227">DNA damage</keyword>
<dbReference type="PANTHER" id="PTHR12856">
    <property type="entry name" value="TRANSCRIPTION INITIATION FACTOR IIH-RELATED"/>
    <property type="match status" value="1"/>
</dbReference>
<proteinExistence type="inferred from homology"/>
<comment type="subcellular location">
    <subcellularLocation>
        <location evidence="1">Nucleus</location>
    </subcellularLocation>
</comment>
<dbReference type="GO" id="GO:0000439">
    <property type="term" value="C:transcription factor TFIIH core complex"/>
    <property type="evidence" value="ECO:0007669"/>
    <property type="project" value="InterPro"/>
</dbReference>
<keyword evidence="3" id="KW-0677">Repeat</keyword>
<keyword evidence="5" id="KW-0805">Transcription regulation</keyword>
<protein>
    <recommendedName>
        <fullName evidence="10">General transcription factor IIH subunit 1</fullName>
    </recommendedName>
</protein>
<dbReference type="Pfam" id="PF03909">
    <property type="entry name" value="BSD"/>
    <property type="match status" value="1"/>
</dbReference>
<name>A0A7R8X9U8_9CRUS</name>
<dbReference type="OrthoDB" id="360521at2759"/>
<dbReference type="Pfam" id="PF08567">
    <property type="entry name" value="PH_TFIIH"/>
    <property type="match status" value="1"/>
</dbReference>
<evidence type="ECO:0000313" key="13">
    <source>
        <dbReference type="Proteomes" id="UP000677054"/>
    </source>
</evidence>
<evidence type="ECO:0000313" key="12">
    <source>
        <dbReference type="EMBL" id="CAD7245675.1"/>
    </source>
</evidence>
<evidence type="ECO:0000256" key="6">
    <source>
        <dbReference type="ARBA" id="ARBA00023163"/>
    </source>
</evidence>
<dbReference type="Gene3D" id="1.10.3970.10">
    <property type="entry name" value="BSD domain"/>
    <property type="match status" value="1"/>
</dbReference>
<evidence type="ECO:0000256" key="4">
    <source>
        <dbReference type="ARBA" id="ARBA00022763"/>
    </source>
</evidence>
<feature type="domain" description="BSD" evidence="11">
    <location>
        <begin position="181"/>
        <end position="233"/>
    </location>
</feature>
<keyword evidence="13" id="KW-1185">Reference proteome</keyword>
<comment type="function">
    <text evidence="9">Component of the general transcription and DNA repair factor IIH (TFIIH) core complex, which is involved in general and transcription-coupled nucleotide excision repair (NER) of damaged DNA and, when complexed to CAK, in RNA transcription by RNA polymerase II. In NER, TFIIH acts by opening DNA around the lesion to allow the excision of the damaged oligonucleotide and its replacement by a new DNA fragment. In transcription, TFIIH has an essential role in transcription initiation. When the pre-initiation complex (PIC) has been established, TFIIH is required for promoter opening and promoter escape. Phosphorylation of the C-terminal tail (CTD) of the largest subunit of RNA polymerase II by the kinase module CAK controls the initiation of transcription.</text>
</comment>
<evidence type="ECO:0000256" key="10">
    <source>
        <dbReference type="ARBA" id="ARBA00070129"/>
    </source>
</evidence>
<evidence type="ECO:0000256" key="3">
    <source>
        <dbReference type="ARBA" id="ARBA00022737"/>
    </source>
</evidence>
<dbReference type="GO" id="GO:0006289">
    <property type="term" value="P:nucleotide-excision repair"/>
    <property type="evidence" value="ECO:0007669"/>
    <property type="project" value="InterPro"/>
</dbReference>
<dbReference type="SUPFAM" id="SSF140383">
    <property type="entry name" value="BSD domain-like"/>
    <property type="match status" value="2"/>
</dbReference>
<dbReference type="EMBL" id="CAJPEV010000921">
    <property type="protein sequence ID" value="CAG0889515.1"/>
    <property type="molecule type" value="Genomic_DNA"/>
</dbReference>